<dbReference type="InterPro" id="IPR012938">
    <property type="entry name" value="Glc/Sorbosone_DH"/>
</dbReference>
<gene>
    <name evidence="4" type="ORF">E5163_00955</name>
</gene>
<dbReference type="PANTHER" id="PTHR19328">
    <property type="entry name" value="HEDGEHOG-INTERACTING PROTEIN"/>
    <property type="match status" value="1"/>
</dbReference>
<dbReference type="SUPFAM" id="SSF50952">
    <property type="entry name" value="Soluble quinoprotein glucose dehydrogenase"/>
    <property type="match status" value="1"/>
</dbReference>
<proteinExistence type="predicted"/>
<dbReference type="PROSITE" id="PS51257">
    <property type="entry name" value="PROKAR_LIPOPROTEIN"/>
    <property type="match status" value="1"/>
</dbReference>
<comment type="caution">
    <text evidence="4">The sequence shown here is derived from an EMBL/GenBank/DDBJ whole genome shotgun (WGS) entry which is preliminary data.</text>
</comment>
<dbReference type="RefSeq" id="WP_135994242.1">
    <property type="nucleotide sequence ID" value="NZ_CP071057.1"/>
</dbReference>
<dbReference type="InterPro" id="IPR011042">
    <property type="entry name" value="6-blade_b-propeller_TolB-like"/>
</dbReference>
<evidence type="ECO:0000256" key="2">
    <source>
        <dbReference type="SAM" id="SignalP"/>
    </source>
</evidence>
<evidence type="ECO:0000313" key="4">
    <source>
        <dbReference type="EMBL" id="TGY89743.1"/>
    </source>
</evidence>
<evidence type="ECO:0000256" key="1">
    <source>
        <dbReference type="SAM" id="MobiDB-lite"/>
    </source>
</evidence>
<reference evidence="4 5" key="1">
    <citation type="journal article" date="2017" name="Int. J. Syst. Evol. Microbiol.">
        <title>Marinicauda algicola sp. nov., isolated from a marine red alga Rhodosorus marinus.</title>
        <authorList>
            <person name="Jeong S.E."/>
            <person name="Jeon S.H."/>
            <person name="Chun B.H."/>
            <person name="Kim D.W."/>
            <person name="Jeon C.O."/>
        </authorList>
    </citation>
    <scope>NUCLEOTIDE SEQUENCE [LARGE SCALE GENOMIC DNA]</scope>
    <source>
        <strain evidence="4 5">JCM 31718</strain>
    </source>
</reference>
<dbReference type="PANTHER" id="PTHR19328:SF75">
    <property type="entry name" value="ALDOSE SUGAR DEHYDROGENASE YLII"/>
    <property type="match status" value="1"/>
</dbReference>
<dbReference type="InterPro" id="IPR011041">
    <property type="entry name" value="Quinoprot_gluc/sorb_DH_b-prop"/>
</dbReference>
<dbReference type="Proteomes" id="UP000308054">
    <property type="component" value="Unassembled WGS sequence"/>
</dbReference>
<dbReference type="OrthoDB" id="9770043at2"/>
<feature type="region of interest" description="Disordered" evidence="1">
    <location>
        <begin position="22"/>
        <end position="55"/>
    </location>
</feature>
<sequence length="415" mass="45427">MTRLPILLVPVLLMACSPEGEAPPVVDSGWDQSERPAMAPQPQSEDFGDRNTGFEPAFEGQTRAPLPGQTHDWRVETVGERLGEVWGFTFLPGGDILFTKKSGTLHVLSGGQASGPIEGLPAIDTDDQGGLLDIVLDQDFPDNRLIYFSFSEPRGEGENGTSVARARLSDDRSALEELEVIFRQQPAWDSSMHFGSRLVWGEDGTLFVTLGERFHPAPRQLAQDPTNHIGTIVRIEPDGSIPQDNPFTTTSAGADAVYAYGIRNSQAAALGPDGRLWEIEHGPQGGDELNLIEPGGNYGWPVVGYGEQYDGTPQHERASLPGMIDPVYFWDPVIAPSGMIFYDGELFPQWRGDIFVGGLASRKLVRLTLEDERVTGEEWLEMDGRIREVEQGPDGAIYVSDESNATILRIVPAQD</sequence>
<feature type="domain" description="Glucose/Sorbosone dehydrogenase" evidence="3">
    <location>
        <begin position="84"/>
        <end position="408"/>
    </location>
</feature>
<keyword evidence="2" id="KW-0732">Signal</keyword>
<dbReference type="Gene3D" id="2.120.10.30">
    <property type="entry name" value="TolB, C-terminal domain"/>
    <property type="match status" value="1"/>
</dbReference>
<keyword evidence="5" id="KW-1185">Reference proteome</keyword>
<evidence type="ECO:0000259" key="3">
    <source>
        <dbReference type="Pfam" id="PF07995"/>
    </source>
</evidence>
<feature type="signal peptide" evidence="2">
    <location>
        <begin position="1"/>
        <end position="22"/>
    </location>
</feature>
<evidence type="ECO:0000313" key="5">
    <source>
        <dbReference type="Proteomes" id="UP000308054"/>
    </source>
</evidence>
<protein>
    <submittedName>
        <fullName evidence="4">PQQ-dependent sugar dehydrogenase</fullName>
    </submittedName>
</protein>
<feature type="chain" id="PRO_5020533791" evidence="2">
    <location>
        <begin position="23"/>
        <end position="415"/>
    </location>
</feature>
<organism evidence="4 5">
    <name type="scientific">Marinicauda algicola</name>
    <dbReference type="NCBI Taxonomy" id="2029849"/>
    <lineage>
        <taxon>Bacteria</taxon>
        <taxon>Pseudomonadati</taxon>
        <taxon>Pseudomonadota</taxon>
        <taxon>Alphaproteobacteria</taxon>
        <taxon>Maricaulales</taxon>
        <taxon>Maricaulaceae</taxon>
        <taxon>Marinicauda</taxon>
    </lineage>
</organism>
<dbReference type="Pfam" id="PF07995">
    <property type="entry name" value="GSDH"/>
    <property type="match status" value="1"/>
</dbReference>
<accession>A0A4S2H2N9</accession>
<dbReference type="AlphaFoldDB" id="A0A4S2H2N9"/>
<dbReference type="EMBL" id="SRXW01000001">
    <property type="protein sequence ID" value="TGY89743.1"/>
    <property type="molecule type" value="Genomic_DNA"/>
</dbReference>
<name>A0A4S2H2N9_9PROT</name>